<keyword evidence="4 7" id="KW-0812">Transmembrane</keyword>
<evidence type="ECO:0000256" key="5">
    <source>
        <dbReference type="ARBA" id="ARBA00022989"/>
    </source>
</evidence>
<dbReference type="GO" id="GO:0030964">
    <property type="term" value="C:NADH dehydrogenase complex"/>
    <property type="evidence" value="ECO:0007669"/>
    <property type="project" value="TreeGrafter"/>
</dbReference>
<dbReference type="EMBL" id="CP024955">
    <property type="protein sequence ID" value="ATY86238.1"/>
    <property type="molecule type" value="Genomic_DNA"/>
</dbReference>
<feature type="transmembrane region" description="Helical" evidence="7">
    <location>
        <begin position="90"/>
        <end position="113"/>
    </location>
</feature>
<evidence type="ECO:0000256" key="6">
    <source>
        <dbReference type="ARBA" id="ARBA00023136"/>
    </source>
</evidence>
<organism evidence="9 11">
    <name type="scientific">Kyrpidia spormannii</name>
    <dbReference type="NCBI Taxonomy" id="2055160"/>
    <lineage>
        <taxon>Bacteria</taxon>
        <taxon>Bacillati</taxon>
        <taxon>Bacillota</taxon>
        <taxon>Bacilli</taxon>
        <taxon>Bacillales</taxon>
        <taxon>Alicyclobacillaceae</taxon>
        <taxon>Kyrpidia</taxon>
    </lineage>
</organism>
<dbReference type="PANTHER" id="PTHR11058">
    <property type="entry name" value="NADH-UBIQUINONE OXIDOREDUCTASE CHAIN 3"/>
    <property type="match status" value="1"/>
</dbReference>
<comment type="function">
    <text evidence="7">NDH-1 shuttles electrons from NADH, via FMN and iron-sulfur (Fe-S) centers, to quinones in the respiratory chain. The immediate electron acceptor for the enzyme in this species is believed to be a menaquinone. Couples the redox reaction to proton translocation (for every two electrons transferred, four hydrogen ions are translocated across the cytoplasmic membrane), and thus conserves the redox energy in a proton gradient.</text>
</comment>
<dbReference type="InterPro" id="IPR000440">
    <property type="entry name" value="NADH_UbQ/plastoQ_OxRdtase_su3"/>
</dbReference>
<dbReference type="HAMAP" id="MF_01394">
    <property type="entry name" value="NDH1_NuoA"/>
    <property type="match status" value="1"/>
</dbReference>
<gene>
    <name evidence="7 10" type="primary">nuoA</name>
    <name evidence="10" type="ORF">COOX1_3507</name>
    <name evidence="9" type="ORF">CVV65_15960</name>
</gene>
<keyword evidence="3 7" id="KW-0813">Transport</keyword>
<evidence type="ECO:0000313" key="10">
    <source>
        <dbReference type="EMBL" id="CAB3396261.1"/>
    </source>
</evidence>
<dbReference type="InterPro" id="IPR038430">
    <property type="entry name" value="NDAH_ubi_oxred_su3_sf"/>
</dbReference>
<dbReference type="AlphaFoldDB" id="A0A2K8NA70"/>
<comment type="catalytic activity">
    <reaction evidence="7 8">
        <text>a quinone + NADH + 5 H(+)(in) = a quinol + NAD(+) + 4 H(+)(out)</text>
        <dbReference type="Rhea" id="RHEA:57888"/>
        <dbReference type="ChEBI" id="CHEBI:15378"/>
        <dbReference type="ChEBI" id="CHEBI:24646"/>
        <dbReference type="ChEBI" id="CHEBI:57540"/>
        <dbReference type="ChEBI" id="CHEBI:57945"/>
        <dbReference type="ChEBI" id="CHEBI:132124"/>
    </reaction>
</comment>
<evidence type="ECO:0000313" key="9">
    <source>
        <dbReference type="EMBL" id="ATY86238.1"/>
    </source>
</evidence>
<evidence type="ECO:0000256" key="2">
    <source>
        <dbReference type="ARBA" id="ARBA00008472"/>
    </source>
</evidence>
<dbReference type="KEGG" id="kyr:CVV65_15960"/>
<reference evidence="9" key="2">
    <citation type="journal article" date="2018" name="Genome Announc.">
        <title>Complete Genome Sequence of Kyrpidia sp. Strain EA-1, a Thermophilic Knallgas Bacterium, Isolated from the Azores.</title>
        <authorList>
            <person name="Reiner J.E."/>
            <person name="Lapp C.J."/>
            <person name="Bunk B."/>
            <person name="Sproer C."/>
            <person name="Overmann J."/>
            <person name="Gescher J."/>
        </authorList>
    </citation>
    <scope>NUCLEOTIDE SEQUENCE</scope>
    <source>
        <strain evidence="9">EA-1</strain>
    </source>
</reference>
<keyword evidence="7 8" id="KW-0520">NAD</keyword>
<comment type="similarity">
    <text evidence="2 7 8">Belongs to the complex I subunit 3 family.</text>
</comment>
<keyword evidence="9" id="KW-0560">Oxidoreductase</keyword>
<keyword evidence="6 7" id="KW-0472">Membrane</keyword>
<evidence type="ECO:0000256" key="7">
    <source>
        <dbReference type="HAMAP-Rule" id="MF_01394"/>
    </source>
</evidence>
<keyword evidence="11" id="KW-1185">Reference proteome</keyword>
<dbReference type="InterPro" id="IPR023043">
    <property type="entry name" value="NAD(P)H_OxRDtase_bac/plastid"/>
</dbReference>
<dbReference type="Gene3D" id="1.20.58.1610">
    <property type="entry name" value="NADH:ubiquinone/plastoquinone oxidoreductase, chain 3"/>
    <property type="match status" value="1"/>
</dbReference>
<reference evidence="11" key="1">
    <citation type="submission" date="2017-11" db="EMBL/GenBank/DDBJ databases">
        <title>Complete Genome Sequence of Kyrpidia sp. Strain EA-1, a thermophilic, hydrogen-oxidizing Bacterium, isolated from the Azores.</title>
        <authorList>
            <person name="Reiner J.E."/>
            <person name="Lapp C.J."/>
            <person name="Bunk B."/>
            <person name="Gescher J."/>
        </authorList>
    </citation>
    <scope>NUCLEOTIDE SEQUENCE [LARGE SCALE GENOMIC DNA]</scope>
    <source>
        <strain evidence="11">EA-1</strain>
    </source>
</reference>
<dbReference type="GO" id="GO:0005886">
    <property type="term" value="C:plasma membrane"/>
    <property type="evidence" value="ECO:0007669"/>
    <property type="project" value="UniProtKB-SubCell"/>
</dbReference>
<accession>A0A2K8NA70</accession>
<dbReference type="Proteomes" id="UP000231932">
    <property type="component" value="Chromosome"/>
</dbReference>
<dbReference type="RefSeq" id="WP_100668983.1">
    <property type="nucleotide sequence ID" value="NZ_CP024955.1"/>
</dbReference>
<dbReference type="OrthoDB" id="9791970at2"/>
<evidence type="ECO:0000313" key="12">
    <source>
        <dbReference type="Proteomes" id="UP000502196"/>
    </source>
</evidence>
<evidence type="ECO:0000256" key="3">
    <source>
        <dbReference type="ARBA" id="ARBA00022448"/>
    </source>
</evidence>
<dbReference type="GO" id="GO:0050136">
    <property type="term" value="F:NADH dehydrogenase (quinone) (non-electrogenic) activity"/>
    <property type="evidence" value="ECO:0007669"/>
    <property type="project" value="UniProtKB-UniRule"/>
</dbReference>
<dbReference type="GO" id="GO:0008137">
    <property type="term" value="F:NADH dehydrogenase (ubiquinone) activity"/>
    <property type="evidence" value="ECO:0007669"/>
    <property type="project" value="InterPro"/>
</dbReference>
<keyword evidence="7" id="KW-1278">Translocase</keyword>
<reference evidence="10 12" key="3">
    <citation type="submission" date="2020-04" db="EMBL/GenBank/DDBJ databases">
        <authorList>
            <person name="Hogendoorn C."/>
        </authorList>
    </citation>
    <scope>NUCLEOTIDE SEQUENCE [LARGE SCALE GENOMIC DNA]</scope>
    <source>
        <strain evidence="10">COOX1</strain>
    </source>
</reference>
<dbReference type="EC" id="7.1.1.-" evidence="7"/>
<keyword evidence="5 7" id="KW-1133">Transmembrane helix</keyword>
<keyword evidence="7 8" id="KW-0874">Quinone</keyword>
<dbReference type="GO" id="GO:0048038">
    <property type="term" value="F:quinone binding"/>
    <property type="evidence" value="ECO:0007669"/>
    <property type="project" value="UniProtKB-KW"/>
</dbReference>
<dbReference type="NCBIfam" id="NF005839">
    <property type="entry name" value="PRK07756.1"/>
    <property type="match status" value="1"/>
</dbReference>
<dbReference type="EMBL" id="LR792683">
    <property type="protein sequence ID" value="CAB3396261.1"/>
    <property type="molecule type" value="Genomic_DNA"/>
</dbReference>
<protein>
    <recommendedName>
        <fullName evidence="7">NADH-quinone oxidoreductase subunit A</fullName>
        <ecNumber evidence="7">7.1.1.-</ecNumber>
    </recommendedName>
    <alternativeName>
        <fullName evidence="7">NADH dehydrogenase I subunit A</fullName>
    </alternativeName>
    <alternativeName>
        <fullName evidence="7">NDH-1 subunit A</fullName>
    </alternativeName>
    <alternativeName>
        <fullName evidence="7">NUO1</fullName>
    </alternativeName>
</protein>
<comment type="subcellular location">
    <subcellularLocation>
        <location evidence="7 8">Cell membrane</location>
        <topology evidence="7 8">Multi-pass membrane protein</topology>
    </subcellularLocation>
    <subcellularLocation>
        <location evidence="1">Membrane</location>
        <topology evidence="1">Multi-pass membrane protein</topology>
    </subcellularLocation>
</comment>
<feature type="transmembrane region" description="Helical" evidence="7">
    <location>
        <begin position="6"/>
        <end position="29"/>
    </location>
</feature>
<evidence type="ECO:0000256" key="1">
    <source>
        <dbReference type="ARBA" id="ARBA00004141"/>
    </source>
</evidence>
<feature type="transmembrane region" description="Helical" evidence="7">
    <location>
        <begin position="63"/>
        <end position="84"/>
    </location>
</feature>
<evidence type="ECO:0000256" key="4">
    <source>
        <dbReference type="ARBA" id="ARBA00022692"/>
    </source>
</evidence>
<name>A0A2K8NA70_9BACL</name>
<proteinExistence type="inferred from homology"/>
<dbReference type="PANTHER" id="PTHR11058:SF9">
    <property type="entry name" value="NADH-UBIQUINONE OXIDOREDUCTASE CHAIN 3"/>
    <property type="match status" value="1"/>
</dbReference>
<dbReference type="Proteomes" id="UP000502196">
    <property type="component" value="Chromosome"/>
</dbReference>
<comment type="subunit">
    <text evidence="7">NDH-1 is composed of 14 different subunits. Subunits NuoA, H, J, K, L, M, N constitute the membrane sector of the complex.</text>
</comment>
<keyword evidence="9" id="KW-0830">Ubiquinone</keyword>
<dbReference type="Pfam" id="PF00507">
    <property type="entry name" value="Oxidored_q4"/>
    <property type="match status" value="1"/>
</dbReference>
<keyword evidence="7" id="KW-1003">Cell membrane</keyword>
<sequence length="121" mass="14087">MTAYWNSYLFVVIFIVLAIALPVGALTLGKWLRPTHPFREKLEPYESGVEPVGDARVQYHARYYLFALLFVVFDVEILFLYPWAVAFHELGLFGLVEALIFMAMLVIGLVYAWRKKVLEWK</sequence>
<evidence type="ECO:0000256" key="8">
    <source>
        <dbReference type="RuleBase" id="RU003639"/>
    </source>
</evidence>
<evidence type="ECO:0000313" key="11">
    <source>
        <dbReference type="Proteomes" id="UP000231932"/>
    </source>
</evidence>